<dbReference type="EMBL" id="JAESVG020000001">
    <property type="protein sequence ID" value="KAG8632158.1"/>
    <property type="molecule type" value="Genomic_DNA"/>
</dbReference>
<protein>
    <recommendedName>
        <fullName evidence="7">Enoyl reductase (ER) domain-containing protein</fullName>
    </recommendedName>
</protein>
<keyword evidence="3 6" id="KW-0479">Metal-binding</keyword>
<dbReference type="Gene3D" id="3.90.180.10">
    <property type="entry name" value="Medium-chain alcohol dehydrogenases, catalytic domain"/>
    <property type="match status" value="1"/>
</dbReference>
<dbReference type="InterPro" id="IPR020843">
    <property type="entry name" value="ER"/>
</dbReference>
<keyword evidence="9" id="KW-1185">Reference proteome</keyword>
<dbReference type="AlphaFoldDB" id="A0A8K0PLX0"/>
<dbReference type="SMART" id="SM00829">
    <property type="entry name" value="PKS_ER"/>
    <property type="match status" value="1"/>
</dbReference>
<dbReference type="Gene3D" id="3.40.50.720">
    <property type="entry name" value="NAD(P)-binding Rossmann-like Domain"/>
    <property type="match status" value="1"/>
</dbReference>
<dbReference type="SUPFAM" id="SSF50129">
    <property type="entry name" value="GroES-like"/>
    <property type="match status" value="1"/>
</dbReference>
<evidence type="ECO:0000256" key="3">
    <source>
        <dbReference type="ARBA" id="ARBA00022723"/>
    </source>
</evidence>
<dbReference type="InterPro" id="IPR002328">
    <property type="entry name" value="ADH_Zn_CS"/>
</dbReference>
<reference evidence="8" key="1">
    <citation type="submission" date="2021-07" db="EMBL/GenBank/DDBJ databases">
        <title>Elsinoe batatas strain:CRI-CJ2 Genome sequencing and assembly.</title>
        <authorList>
            <person name="Huang L."/>
        </authorList>
    </citation>
    <scope>NUCLEOTIDE SEQUENCE</scope>
    <source>
        <strain evidence="8">CRI-CJ2</strain>
    </source>
</reference>
<dbReference type="GO" id="GO:0000721">
    <property type="term" value="F:(R,R)-butanediol dehydrogenase activity"/>
    <property type="evidence" value="ECO:0007669"/>
    <property type="project" value="TreeGrafter"/>
</dbReference>
<dbReference type="PANTHER" id="PTHR43161:SF23">
    <property type="entry name" value="(R,R)-BUTANEDIOL DEHYDROGENASE-RELATED"/>
    <property type="match status" value="1"/>
</dbReference>
<dbReference type="Pfam" id="PF08240">
    <property type="entry name" value="ADH_N"/>
    <property type="match status" value="1"/>
</dbReference>
<evidence type="ECO:0000256" key="2">
    <source>
        <dbReference type="ARBA" id="ARBA00008072"/>
    </source>
</evidence>
<proteinExistence type="inferred from homology"/>
<keyword evidence="5" id="KW-0560">Oxidoreductase</keyword>
<organism evidence="8 9">
    <name type="scientific">Elsinoe batatas</name>
    <dbReference type="NCBI Taxonomy" id="2601811"/>
    <lineage>
        <taxon>Eukaryota</taxon>
        <taxon>Fungi</taxon>
        <taxon>Dikarya</taxon>
        <taxon>Ascomycota</taxon>
        <taxon>Pezizomycotina</taxon>
        <taxon>Dothideomycetes</taxon>
        <taxon>Dothideomycetidae</taxon>
        <taxon>Myriangiales</taxon>
        <taxon>Elsinoaceae</taxon>
        <taxon>Elsinoe</taxon>
    </lineage>
</organism>
<evidence type="ECO:0000256" key="4">
    <source>
        <dbReference type="ARBA" id="ARBA00022833"/>
    </source>
</evidence>
<dbReference type="InterPro" id="IPR013154">
    <property type="entry name" value="ADH-like_N"/>
</dbReference>
<dbReference type="InterPro" id="IPR013149">
    <property type="entry name" value="ADH-like_C"/>
</dbReference>
<dbReference type="PANTHER" id="PTHR43161">
    <property type="entry name" value="SORBITOL DEHYDROGENASE"/>
    <property type="match status" value="1"/>
</dbReference>
<dbReference type="GO" id="GO:0008270">
    <property type="term" value="F:zinc ion binding"/>
    <property type="evidence" value="ECO:0007669"/>
    <property type="project" value="InterPro"/>
</dbReference>
<comment type="cofactor">
    <cofactor evidence="1 6">
        <name>Zn(2+)</name>
        <dbReference type="ChEBI" id="CHEBI:29105"/>
    </cofactor>
</comment>
<dbReference type="GO" id="GO:0034079">
    <property type="term" value="P:butanediol biosynthetic process"/>
    <property type="evidence" value="ECO:0007669"/>
    <property type="project" value="TreeGrafter"/>
</dbReference>
<dbReference type="InterPro" id="IPR036291">
    <property type="entry name" value="NAD(P)-bd_dom_sf"/>
</dbReference>
<dbReference type="InterPro" id="IPR011032">
    <property type="entry name" value="GroES-like_sf"/>
</dbReference>
<keyword evidence="4 6" id="KW-0862">Zinc</keyword>
<gene>
    <name evidence="8" type="ORF">KVT40_001298</name>
</gene>
<feature type="domain" description="Enoyl reductase (ER)" evidence="7">
    <location>
        <begin position="11"/>
        <end position="370"/>
    </location>
</feature>
<evidence type="ECO:0000256" key="6">
    <source>
        <dbReference type="RuleBase" id="RU361277"/>
    </source>
</evidence>
<evidence type="ECO:0000313" key="9">
    <source>
        <dbReference type="Proteomes" id="UP000809789"/>
    </source>
</evidence>
<sequence length="374" mass="39866">MTTVTALRLYGRQKIQLDKVEPLPCGKDDVRLKIGYCGICGSDIHEFLGTPIFAPAAGTVNEFTKIGLPVVMGHEFSGTVTEVGPEVTNVKVGQKVCVNPSLNDRHHGFESCSQCEEGKPNLCKRWATYGLNASGGGFANEIVLKSSNCLVLPDDVPLKIGALAEPLAVAWHCIRTSGFKAGQTALILGAGPIGLAILVLLKAWNAEKIFITEVTQQRAKQAQAFGADKVINPLENIADGKVNGAATDPVLAATKEATADGFDVAFDCTGMQSTLDTGLAAIRPGGTFFNVAIHEKPLSFNPNDVSFLEKKILGGLCYTDDDFKEVIAVMASGKIPFEQMITSIVPLSKVVDGGFNELLNNKAQHVKILIQPDE</sequence>
<dbReference type="OrthoDB" id="3941538at2759"/>
<dbReference type="Proteomes" id="UP000809789">
    <property type="component" value="Unassembled WGS sequence"/>
</dbReference>
<dbReference type="PROSITE" id="PS00059">
    <property type="entry name" value="ADH_ZINC"/>
    <property type="match status" value="1"/>
</dbReference>
<dbReference type="SUPFAM" id="SSF51735">
    <property type="entry name" value="NAD(P)-binding Rossmann-fold domains"/>
    <property type="match status" value="1"/>
</dbReference>
<dbReference type="GO" id="GO:0005737">
    <property type="term" value="C:cytoplasm"/>
    <property type="evidence" value="ECO:0007669"/>
    <property type="project" value="TreeGrafter"/>
</dbReference>
<evidence type="ECO:0000313" key="8">
    <source>
        <dbReference type="EMBL" id="KAG8632158.1"/>
    </source>
</evidence>
<comment type="caution">
    <text evidence="8">The sequence shown here is derived from an EMBL/GenBank/DDBJ whole genome shotgun (WGS) entry which is preliminary data.</text>
</comment>
<accession>A0A8K0PLX0</accession>
<evidence type="ECO:0000256" key="5">
    <source>
        <dbReference type="ARBA" id="ARBA00023002"/>
    </source>
</evidence>
<comment type="similarity">
    <text evidence="2 6">Belongs to the zinc-containing alcohol dehydrogenase family.</text>
</comment>
<dbReference type="CDD" id="cd08233">
    <property type="entry name" value="butanediol_DH_like"/>
    <property type="match status" value="1"/>
</dbReference>
<evidence type="ECO:0000256" key="1">
    <source>
        <dbReference type="ARBA" id="ARBA00001947"/>
    </source>
</evidence>
<dbReference type="Pfam" id="PF00107">
    <property type="entry name" value="ADH_zinc_N"/>
    <property type="match status" value="1"/>
</dbReference>
<evidence type="ECO:0000259" key="7">
    <source>
        <dbReference type="SMART" id="SM00829"/>
    </source>
</evidence>
<name>A0A8K0PLX0_9PEZI</name>